<dbReference type="Pfam" id="PF01061">
    <property type="entry name" value="ABC2_membrane"/>
    <property type="match status" value="1"/>
</dbReference>
<comment type="caution">
    <text evidence="13">The sequence shown here is derived from an EMBL/GenBank/DDBJ whole genome shotgun (WGS) entry which is preliminary data.</text>
</comment>
<keyword evidence="7" id="KW-0972">Capsule biogenesis/degradation</keyword>
<gene>
    <name evidence="13" type="ORF">DFQ15_11758</name>
</gene>
<comment type="subcellular location">
    <subcellularLocation>
        <location evidence="11">Cell inner membrane</location>
        <topology evidence="11">Multi-pass membrane protein</topology>
    </subcellularLocation>
    <subcellularLocation>
        <location evidence="1">Cell membrane</location>
        <topology evidence="1">Multi-pass membrane protein</topology>
    </subcellularLocation>
</comment>
<dbReference type="PANTHER" id="PTHR30413:SF10">
    <property type="entry name" value="CAPSULE POLYSACCHARIDE EXPORT INNER-MEMBRANE PROTEIN CTRC"/>
    <property type="match status" value="1"/>
</dbReference>
<evidence type="ECO:0000259" key="12">
    <source>
        <dbReference type="PROSITE" id="PS51012"/>
    </source>
</evidence>
<dbReference type="Proteomes" id="UP000247540">
    <property type="component" value="Unassembled WGS sequence"/>
</dbReference>
<feature type="transmembrane region" description="Helical" evidence="11">
    <location>
        <begin position="86"/>
        <end position="105"/>
    </location>
</feature>
<sequence>MCEAVPAIQSDSFFSMALLDDACALWRARALVAVMTRREISARYAGAAGGIAWAYVQPLLTVAAYFLVFDVVFAMRLGENAPTHRVGAYLIVGSLPWMAFCDTIGRTMNSLLDAGSVLQKNALPPVLFVARSALASSMVYAPLILLLAVGYIPSHHFSIALLALLPLLALQLMLCLVLGYLLAILAAALRDTVQVVGFLLSVGIFLSPVLFPMTLFPAAWRWVLYLNPMTPLVLGYQNVLLQGAWPEWTTWAGAGAWWLVATALLALAVRRSREQLVDWL</sequence>
<keyword evidence="6 11" id="KW-0812">Transmembrane</keyword>
<dbReference type="EMBL" id="QJTC01000017">
    <property type="protein sequence ID" value="PYE76025.1"/>
    <property type="molecule type" value="Genomic_DNA"/>
</dbReference>
<keyword evidence="10 11" id="KW-0472">Membrane</keyword>
<evidence type="ECO:0000313" key="14">
    <source>
        <dbReference type="Proteomes" id="UP000247540"/>
    </source>
</evidence>
<accession>A0A318SF53</accession>
<evidence type="ECO:0000256" key="2">
    <source>
        <dbReference type="ARBA" id="ARBA00007783"/>
    </source>
</evidence>
<keyword evidence="9" id="KW-0625">Polysaccharide transport</keyword>
<name>A0A318SF53_9BURK</name>
<evidence type="ECO:0000256" key="7">
    <source>
        <dbReference type="ARBA" id="ARBA00022903"/>
    </source>
</evidence>
<feature type="domain" description="ABC transmembrane type-2" evidence="12">
    <location>
        <begin position="49"/>
        <end position="275"/>
    </location>
</feature>
<feature type="transmembrane region" description="Helical" evidence="11">
    <location>
        <begin position="195"/>
        <end position="220"/>
    </location>
</feature>
<dbReference type="PANTHER" id="PTHR30413">
    <property type="entry name" value="INNER MEMBRANE TRANSPORT PERMEASE"/>
    <property type="match status" value="1"/>
</dbReference>
<feature type="transmembrane region" description="Helical" evidence="11">
    <location>
        <begin position="44"/>
        <end position="66"/>
    </location>
</feature>
<evidence type="ECO:0000256" key="4">
    <source>
        <dbReference type="ARBA" id="ARBA00022475"/>
    </source>
</evidence>
<comment type="similarity">
    <text evidence="2 11">Belongs to the ABC-2 integral membrane protein family.</text>
</comment>
<evidence type="ECO:0000256" key="5">
    <source>
        <dbReference type="ARBA" id="ARBA00022597"/>
    </source>
</evidence>
<dbReference type="PROSITE" id="PS51012">
    <property type="entry name" value="ABC_TM2"/>
    <property type="match status" value="1"/>
</dbReference>
<dbReference type="InterPro" id="IPR013525">
    <property type="entry name" value="ABC2_TM"/>
</dbReference>
<dbReference type="GO" id="GO:0140359">
    <property type="term" value="F:ABC-type transporter activity"/>
    <property type="evidence" value="ECO:0007669"/>
    <property type="project" value="InterPro"/>
</dbReference>
<reference evidence="13 14" key="1">
    <citation type="submission" date="2018-06" db="EMBL/GenBank/DDBJ databases">
        <title>Genomic Encyclopedia of Type Strains, Phase III (KMG-III): the genomes of soil and plant-associated and newly described type strains.</title>
        <authorList>
            <person name="Whitman W."/>
        </authorList>
    </citation>
    <scope>NUCLEOTIDE SEQUENCE [LARGE SCALE GENOMIC DNA]</scope>
    <source>
        <strain evidence="13 14">CECT 7646</strain>
    </source>
</reference>
<evidence type="ECO:0000256" key="8">
    <source>
        <dbReference type="ARBA" id="ARBA00022989"/>
    </source>
</evidence>
<protein>
    <recommendedName>
        <fullName evidence="11">Transport permease protein</fullName>
    </recommendedName>
</protein>
<dbReference type="AlphaFoldDB" id="A0A318SF53"/>
<organism evidence="13 14">
    <name type="scientific">Xylophilus ampelinus</name>
    <dbReference type="NCBI Taxonomy" id="54067"/>
    <lineage>
        <taxon>Bacteria</taxon>
        <taxon>Pseudomonadati</taxon>
        <taxon>Pseudomonadota</taxon>
        <taxon>Betaproteobacteria</taxon>
        <taxon>Burkholderiales</taxon>
        <taxon>Xylophilus</taxon>
    </lineage>
</organism>
<evidence type="ECO:0000256" key="3">
    <source>
        <dbReference type="ARBA" id="ARBA00022448"/>
    </source>
</evidence>
<feature type="transmembrane region" description="Helical" evidence="11">
    <location>
        <begin position="158"/>
        <end position="183"/>
    </location>
</feature>
<keyword evidence="5" id="KW-0762">Sugar transport</keyword>
<keyword evidence="3 11" id="KW-0813">Transport</keyword>
<proteinExistence type="inferred from homology"/>
<keyword evidence="14" id="KW-1185">Reference proteome</keyword>
<evidence type="ECO:0000313" key="13">
    <source>
        <dbReference type="EMBL" id="PYE76025.1"/>
    </source>
</evidence>
<keyword evidence="4 11" id="KW-1003">Cell membrane</keyword>
<feature type="transmembrane region" description="Helical" evidence="11">
    <location>
        <begin position="126"/>
        <end position="152"/>
    </location>
</feature>
<dbReference type="GO" id="GO:0043190">
    <property type="term" value="C:ATP-binding cassette (ABC) transporter complex"/>
    <property type="evidence" value="ECO:0007669"/>
    <property type="project" value="InterPro"/>
</dbReference>
<dbReference type="GO" id="GO:0015920">
    <property type="term" value="P:lipopolysaccharide transport"/>
    <property type="evidence" value="ECO:0007669"/>
    <property type="project" value="TreeGrafter"/>
</dbReference>
<evidence type="ECO:0000256" key="6">
    <source>
        <dbReference type="ARBA" id="ARBA00022692"/>
    </source>
</evidence>
<dbReference type="GO" id="GO:0015774">
    <property type="term" value="P:polysaccharide transport"/>
    <property type="evidence" value="ECO:0007669"/>
    <property type="project" value="UniProtKB-KW"/>
</dbReference>
<evidence type="ECO:0000256" key="11">
    <source>
        <dbReference type="RuleBase" id="RU361157"/>
    </source>
</evidence>
<evidence type="ECO:0000256" key="1">
    <source>
        <dbReference type="ARBA" id="ARBA00004651"/>
    </source>
</evidence>
<keyword evidence="8 11" id="KW-1133">Transmembrane helix</keyword>
<dbReference type="InterPro" id="IPR047817">
    <property type="entry name" value="ABC2_TM_bact-type"/>
</dbReference>
<feature type="transmembrane region" description="Helical" evidence="11">
    <location>
        <begin position="248"/>
        <end position="269"/>
    </location>
</feature>
<dbReference type="PRINTS" id="PR00164">
    <property type="entry name" value="ABC2TRNSPORT"/>
</dbReference>
<dbReference type="InterPro" id="IPR000412">
    <property type="entry name" value="ABC_2_transport"/>
</dbReference>
<evidence type="ECO:0000256" key="9">
    <source>
        <dbReference type="ARBA" id="ARBA00023047"/>
    </source>
</evidence>
<evidence type="ECO:0000256" key="10">
    <source>
        <dbReference type="ARBA" id="ARBA00023136"/>
    </source>
</evidence>